<dbReference type="EMBL" id="JAUYZK010000016">
    <property type="protein sequence ID" value="MDP2539774.1"/>
    <property type="molecule type" value="Genomic_DNA"/>
</dbReference>
<dbReference type="AlphaFoldDB" id="A0AA90PUH3"/>
<keyword evidence="6" id="KW-1185">Reference proteome</keyword>
<name>A0AA90PUH3_9HELI</name>
<evidence type="ECO:0000313" key="6">
    <source>
        <dbReference type="Proteomes" id="UP001240777"/>
    </source>
</evidence>
<protein>
    <recommendedName>
        <fullName evidence="2">DUF7222 domain-containing protein</fullName>
    </recommendedName>
</protein>
<organism evidence="4 5">
    <name type="scientific">Helicobacter cappadocius</name>
    <dbReference type="NCBI Taxonomy" id="3063998"/>
    <lineage>
        <taxon>Bacteria</taxon>
        <taxon>Pseudomonadati</taxon>
        <taxon>Campylobacterota</taxon>
        <taxon>Epsilonproteobacteria</taxon>
        <taxon>Campylobacterales</taxon>
        <taxon>Helicobacteraceae</taxon>
        <taxon>Helicobacter</taxon>
    </lineage>
</organism>
<dbReference type="InterPro" id="IPR055646">
    <property type="entry name" value="DUF7222"/>
</dbReference>
<reference evidence="3 5" key="3">
    <citation type="journal article" date="2024" name="Syst. Appl. Microbiol.">
        <title>Helicobacter cappadocius sp. nov., from lizards: The first psychrotrophic Helicobacter species.</title>
        <authorList>
            <person name="Aydin F."/>
            <person name="Tarhane S."/>
            <person name="Karakaya E."/>
            <person name="Abay S."/>
            <person name="Kayman T."/>
            <person name="Guran O."/>
            <person name="Bozkurt E."/>
            <person name="Uzum N."/>
            <person name="Avci A."/>
            <person name="Olgun K."/>
            <person name="Jablonski D."/>
            <person name="Guran C."/>
            <person name="Burcin Saticioglu I."/>
        </authorList>
    </citation>
    <scope>NUCLEOTIDE SEQUENCE [LARGE SCALE GENOMIC DNA]</scope>
    <source>
        <strain evidence="3">Faydin-H75</strain>
        <strain evidence="5">faydin-H76</strain>
    </source>
</reference>
<evidence type="ECO:0000313" key="3">
    <source>
        <dbReference type="EMBL" id="MDO7253929.1"/>
    </source>
</evidence>
<feature type="region of interest" description="Disordered" evidence="1">
    <location>
        <begin position="153"/>
        <end position="178"/>
    </location>
</feature>
<dbReference type="Proteomes" id="UP001177258">
    <property type="component" value="Unassembled WGS sequence"/>
</dbReference>
<evidence type="ECO:0000313" key="5">
    <source>
        <dbReference type="Proteomes" id="UP001177258"/>
    </source>
</evidence>
<dbReference type="EMBL" id="JAUPEV010000018">
    <property type="protein sequence ID" value="MDO7253929.1"/>
    <property type="molecule type" value="Genomic_DNA"/>
</dbReference>
<comment type="caution">
    <text evidence="4">The sequence shown here is derived from an EMBL/GenBank/DDBJ whole genome shotgun (WGS) entry which is preliminary data.</text>
</comment>
<gene>
    <name evidence="3" type="ORF">Q5I04_08430</name>
    <name evidence="4" type="ORF">Q5I06_08305</name>
</gene>
<evidence type="ECO:0000256" key="1">
    <source>
        <dbReference type="SAM" id="MobiDB-lite"/>
    </source>
</evidence>
<feature type="domain" description="DUF7222" evidence="2">
    <location>
        <begin position="42"/>
        <end position="106"/>
    </location>
</feature>
<dbReference type="Proteomes" id="UP001240777">
    <property type="component" value="Unassembled WGS sequence"/>
</dbReference>
<reference evidence="4 6" key="1">
    <citation type="submission" date="2023-07" db="EMBL/GenBank/DDBJ databases">
        <title>Unpublished Manusciprt.</title>
        <authorList>
            <person name="Aydin F."/>
            <person name="Tarhane S."/>
            <person name="Saticioglu I.B."/>
            <person name="Karakaya E."/>
            <person name="Abay S."/>
            <person name="Guran O."/>
            <person name="Bozkurt E."/>
            <person name="Uzum N."/>
            <person name="Olgun K."/>
            <person name="Jablonski D."/>
        </authorList>
    </citation>
    <scope>NUCLEOTIDE SEQUENCE</scope>
    <source>
        <strain evidence="6">faydin-H75</strain>
        <strain evidence="4">Faydin-H76</strain>
    </source>
</reference>
<accession>A0AA90PUH3</accession>
<dbReference type="RefSeq" id="WP_305517768.1">
    <property type="nucleotide sequence ID" value="NZ_JAUPEV010000018.1"/>
</dbReference>
<evidence type="ECO:0000313" key="4">
    <source>
        <dbReference type="EMBL" id="MDP2539774.1"/>
    </source>
</evidence>
<dbReference type="Pfam" id="PF23864">
    <property type="entry name" value="DUF7222"/>
    <property type="match status" value="1"/>
</dbReference>
<evidence type="ECO:0000259" key="2">
    <source>
        <dbReference type="Pfam" id="PF23864"/>
    </source>
</evidence>
<reference evidence="3" key="2">
    <citation type="submission" date="2023-07" db="EMBL/GenBank/DDBJ databases">
        <authorList>
            <person name="Aydin F."/>
            <person name="Tarhane S."/>
            <person name="Saticioglu I.B."/>
            <person name="Karakaya E."/>
            <person name="Abay S."/>
            <person name="Guran O."/>
            <person name="Bozkurt E."/>
            <person name="Uzum N."/>
            <person name="Olgun K."/>
            <person name="Jablonski D."/>
        </authorList>
    </citation>
    <scope>NUCLEOTIDE SEQUENCE</scope>
    <source>
        <strain evidence="3">Faydin-H75</strain>
    </source>
</reference>
<proteinExistence type="predicted"/>
<sequence>MANKTLVEIGTGGIEELSDKQVVDIYNALKKKDTYGIIDKFKEQMEQLGNSPDELKEFLKNMVDACNYGSNVGISGFIYTDDIKKFFSKNEKELIPLLRDNEDLLEGHSNLNGSKLLDLMINGDQKLSNFALDVYAYHICNLEHGVNLSKDLSKTPAKQKYSPKQEESTPIKSKTRGR</sequence>